<dbReference type="Proteomes" id="UP001209083">
    <property type="component" value="Chromosome"/>
</dbReference>
<accession>A0ABY8QTJ8</accession>
<keyword evidence="3" id="KW-1185">Reference proteome</keyword>
<protein>
    <submittedName>
        <fullName evidence="2">Alkaline shock response membrane anchor protein AmaP</fullName>
    </submittedName>
</protein>
<sequence length="201" mass="21287">MRQTVGALNRTWLAILGFLVLIAGALWLLVASGQAAAIIGVRGLAAGQDRVVGADLTTVFDSPIAAVLLALAGVVLVILGLVWIIAQIPRKNEAKAYRLQTDASHGITNCSPSVINTVVEEQIEGLPGVSRASTVLRGTSTTAELTVKMTAAERADIQDIIHRIRTDITKDLSTALEAPLRRLSIHIDVDAGRKNARSVTL</sequence>
<evidence type="ECO:0000256" key="1">
    <source>
        <dbReference type="SAM" id="Phobius"/>
    </source>
</evidence>
<proteinExistence type="predicted"/>
<reference evidence="2 3" key="1">
    <citation type="submission" date="2023-05" db="EMBL/GenBank/DDBJ databases">
        <title>Lithophilousrod everest ZFBP1038 complete genpme.</title>
        <authorList>
            <person name="Tian M."/>
        </authorList>
    </citation>
    <scope>NUCLEOTIDE SEQUENCE [LARGE SCALE GENOMIC DNA]</scope>
    <source>
        <strain evidence="2 3">ZFBP1038</strain>
    </source>
</reference>
<keyword evidence="1" id="KW-0812">Transmembrane</keyword>
<gene>
    <name evidence="2" type="primary">amaP</name>
    <name evidence="2" type="ORF">LWF01_16765</name>
</gene>
<name>A0ABY8QTJ8_9MICO</name>
<organism evidence="2 3">
    <name type="scientific">Saxibacter everestensis</name>
    <dbReference type="NCBI Taxonomy" id="2909229"/>
    <lineage>
        <taxon>Bacteria</taxon>
        <taxon>Bacillati</taxon>
        <taxon>Actinomycetota</taxon>
        <taxon>Actinomycetes</taxon>
        <taxon>Micrococcales</taxon>
        <taxon>Brevibacteriaceae</taxon>
        <taxon>Saxibacter</taxon>
    </lineage>
</organism>
<evidence type="ECO:0000313" key="2">
    <source>
        <dbReference type="EMBL" id="WGW11725.1"/>
    </source>
</evidence>
<evidence type="ECO:0000313" key="3">
    <source>
        <dbReference type="Proteomes" id="UP001209083"/>
    </source>
</evidence>
<dbReference type="NCBIfam" id="NF033218">
    <property type="entry name" value="anchor_AmaP"/>
    <property type="match status" value="1"/>
</dbReference>
<dbReference type="EMBL" id="CP090958">
    <property type="protein sequence ID" value="WGW11725.1"/>
    <property type="molecule type" value="Genomic_DNA"/>
</dbReference>
<dbReference type="RefSeq" id="WP_349638515.1">
    <property type="nucleotide sequence ID" value="NZ_CP090958.1"/>
</dbReference>
<keyword evidence="1" id="KW-0472">Membrane</keyword>
<feature type="transmembrane region" description="Helical" evidence="1">
    <location>
        <begin position="64"/>
        <end position="86"/>
    </location>
</feature>
<keyword evidence="1" id="KW-1133">Transmembrane helix</keyword>